<sequence length="139" mass="15317">MRRRPLPPVREEVTTKSWSKCCENDLAVYSLVSLVGALTYANSLSGEFVHDDIPAIVTNSDVNGANSVVTGGGNDGCCAAEICGQGRGDTRFPRSLRDCPFPVNVGSLFWHYRVPTYAYPYLFREVYACGLRFEITLEA</sequence>
<evidence type="ECO:0008006" key="3">
    <source>
        <dbReference type="Google" id="ProtNLM"/>
    </source>
</evidence>
<name>A0ABN8APF7_CHISP</name>
<dbReference type="Proteomes" id="UP001153292">
    <property type="component" value="Chromosome 1"/>
</dbReference>
<keyword evidence="2" id="KW-1185">Reference proteome</keyword>
<evidence type="ECO:0000313" key="2">
    <source>
        <dbReference type="Proteomes" id="UP001153292"/>
    </source>
</evidence>
<evidence type="ECO:0000313" key="1">
    <source>
        <dbReference type="EMBL" id="CAH0397254.1"/>
    </source>
</evidence>
<proteinExistence type="predicted"/>
<organism evidence="1 2">
    <name type="scientific">Chilo suppressalis</name>
    <name type="common">Asiatic rice borer moth</name>
    <dbReference type="NCBI Taxonomy" id="168631"/>
    <lineage>
        <taxon>Eukaryota</taxon>
        <taxon>Metazoa</taxon>
        <taxon>Ecdysozoa</taxon>
        <taxon>Arthropoda</taxon>
        <taxon>Hexapoda</taxon>
        <taxon>Insecta</taxon>
        <taxon>Pterygota</taxon>
        <taxon>Neoptera</taxon>
        <taxon>Endopterygota</taxon>
        <taxon>Lepidoptera</taxon>
        <taxon>Glossata</taxon>
        <taxon>Ditrysia</taxon>
        <taxon>Pyraloidea</taxon>
        <taxon>Crambidae</taxon>
        <taxon>Crambinae</taxon>
        <taxon>Chilo</taxon>
    </lineage>
</organism>
<reference evidence="1" key="1">
    <citation type="submission" date="2021-12" db="EMBL/GenBank/DDBJ databases">
        <authorList>
            <person name="King R."/>
        </authorList>
    </citation>
    <scope>NUCLEOTIDE SEQUENCE</scope>
</reference>
<protein>
    <recommendedName>
        <fullName evidence="3">CUB domain-containing protein</fullName>
    </recommendedName>
</protein>
<accession>A0ABN8APF7</accession>
<gene>
    <name evidence="1" type="ORF">CHILSU_LOCUS321</name>
</gene>
<dbReference type="EMBL" id="OU963894">
    <property type="protein sequence ID" value="CAH0397254.1"/>
    <property type="molecule type" value="Genomic_DNA"/>
</dbReference>